<proteinExistence type="predicted"/>
<dbReference type="Proteomes" id="UP000708208">
    <property type="component" value="Unassembled WGS sequence"/>
</dbReference>
<keyword evidence="2" id="KW-1185">Reference proteome</keyword>
<dbReference type="EMBL" id="CAJVCH010086384">
    <property type="protein sequence ID" value="CAG7722121.1"/>
    <property type="molecule type" value="Genomic_DNA"/>
</dbReference>
<sequence length="172" mass="19713">MGIDHMEKIRSYCRKCPRGNCDDYEANDDALEQTLVLLRLCLNCDHVPGKHNVKENTAKDAFEVYLLVMRPKKVFLTIYETKEDYDSFLRPSSNATPRVKAFISNESTAVTLYIGDFALNERESLTVGLLNLVLAVHLFRKENLLDFGNAFVARDFNTSQENYYQAMLNTSI</sequence>
<evidence type="ECO:0000313" key="2">
    <source>
        <dbReference type="Proteomes" id="UP000708208"/>
    </source>
</evidence>
<accession>A0A8J2JKK7</accession>
<gene>
    <name evidence="1" type="ORF">AFUS01_LOCUS11291</name>
</gene>
<reference evidence="1" key="1">
    <citation type="submission" date="2021-06" db="EMBL/GenBank/DDBJ databases">
        <authorList>
            <person name="Hodson N. C."/>
            <person name="Mongue J. A."/>
            <person name="Jaron S. K."/>
        </authorList>
    </citation>
    <scope>NUCLEOTIDE SEQUENCE</scope>
</reference>
<protein>
    <submittedName>
        <fullName evidence="1">Uncharacterized protein</fullName>
    </submittedName>
</protein>
<comment type="caution">
    <text evidence="1">The sequence shown here is derived from an EMBL/GenBank/DDBJ whole genome shotgun (WGS) entry which is preliminary data.</text>
</comment>
<dbReference type="AlphaFoldDB" id="A0A8J2JKK7"/>
<name>A0A8J2JKK7_9HEXA</name>
<evidence type="ECO:0000313" key="1">
    <source>
        <dbReference type="EMBL" id="CAG7722121.1"/>
    </source>
</evidence>
<organism evidence="1 2">
    <name type="scientific">Allacma fusca</name>
    <dbReference type="NCBI Taxonomy" id="39272"/>
    <lineage>
        <taxon>Eukaryota</taxon>
        <taxon>Metazoa</taxon>
        <taxon>Ecdysozoa</taxon>
        <taxon>Arthropoda</taxon>
        <taxon>Hexapoda</taxon>
        <taxon>Collembola</taxon>
        <taxon>Symphypleona</taxon>
        <taxon>Sminthuridae</taxon>
        <taxon>Allacma</taxon>
    </lineage>
</organism>